<dbReference type="GO" id="GO:0019323">
    <property type="term" value="P:pentose catabolic process"/>
    <property type="evidence" value="ECO:0007669"/>
    <property type="project" value="TreeGrafter"/>
</dbReference>
<dbReference type="Proteomes" id="UP000469011">
    <property type="component" value="Unassembled WGS sequence"/>
</dbReference>
<sequence>MRGESALRQEIIDLCLEMNRSGLNQGTSGNISARVGDAMLLTPSATPYDQMTPEMIVRMPLDGEDGDWSGPLKPSTEWRFHRDILRARPDAGAIVHAHSTFATTIAITRRSIPACHYMVAAFGGNDVKCCGYARYGTAELSARVLEALSDRSACLMANHGMVALGGDLDQAMWRAVELETLAKQYHHSLQIEGGPVILSDAEIGEVLKGFASYGRQSKPSTTSPGETD</sequence>
<dbReference type="SMART" id="SM01007">
    <property type="entry name" value="Aldolase_II"/>
    <property type="match status" value="1"/>
</dbReference>
<name>A0A6N9TB86_9HYPH</name>
<dbReference type="InterPro" id="IPR001303">
    <property type="entry name" value="Aldolase_II/adducin_N"/>
</dbReference>
<gene>
    <name evidence="4" type="ORF">GTK09_24010</name>
</gene>
<dbReference type="GO" id="GO:0046872">
    <property type="term" value="F:metal ion binding"/>
    <property type="evidence" value="ECO:0007669"/>
    <property type="project" value="UniProtKB-KW"/>
</dbReference>
<evidence type="ECO:0000256" key="2">
    <source>
        <dbReference type="ARBA" id="ARBA00023239"/>
    </source>
</evidence>
<dbReference type="SUPFAM" id="SSF53639">
    <property type="entry name" value="AraD/HMP-PK domain-like"/>
    <property type="match status" value="1"/>
</dbReference>
<protein>
    <submittedName>
        <fullName evidence="4">Class II aldolase</fullName>
    </submittedName>
</protein>
<proteinExistence type="predicted"/>
<dbReference type="GO" id="GO:0005829">
    <property type="term" value="C:cytosol"/>
    <property type="evidence" value="ECO:0007669"/>
    <property type="project" value="TreeGrafter"/>
</dbReference>
<dbReference type="Pfam" id="PF00596">
    <property type="entry name" value="Aldolase_II"/>
    <property type="match status" value="1"/>
</dbReference>
<keyword evidence="1" id="KW-0479">Metal-binding</keyword>
<accession>A0A6N9TB86</accession>
<dbReference type="AlphaFoldDB" id="A0A6N9TB86"/>
<comment type="caution">
    <text evidence="4">The sequence shown here is derived from an EMBL/GenBank/DDBJ whole genome shotgun (WGS) entry which is preliminary data.</text>
</comment>
<evidence type="ECO:0000259" key="3">
    <source>
        <dbReference type="SMART" id="SM01007"/>
    </source>
</evidence>
<dbReference type="GO" id="GO:0016832">
    <property type="term" value="F:aldehyde-lyase activity"/>
    <property type="evidence" value="ECO:0007669"/>
    <property type="project" value="TreeGrafter"/>
</dbReference>
<evidence type="ECO:0000256" key="1">
    <source>
        <dbReference type="ARBA" id="ARBA00022723"/>
    </source>
</evidence>
<feature type="domain" description="Class II aldolase/adducin N-terminal" evidence="3">
    <location>
        <begin position="9"/>
        <end position="186"/>
    </location>
</feature>
<dbReference type="PANTHER" id="PTHR22789:SF0">
    <property type="entry name" value="3-OXO-TETRONATE 4-PHOSPHATE DECARBOXYLASE-RELATED"/>
    <property type="match status" value="1"/>
</dbReference>
<dbReference type="RefSeq" id="WP_163465941.1">
    <property type="nucleotide sequence ID" value="NZ_JAAAMG010000030.1"/>
</dbReference>
<dbReference type="InterPro" id="IPR036409">
    <property type="entry name" value="Aldolase_II/adducin_N_sf"/>
</dbReference>
<dbReference type="EMBL" id="JAAAMG010000030">
    <property type="protein sequence ID" value="NDW07485.1"/>
    <property type="molecule type" value="Genomic_DNA"/>
</dbReference>
<dbReference type="InterPro" id="IPR050197">
    <property type="entry name" value="Aldolase_class_II_sugar_metab"/>
</dbReference>
<evidence type="ECO:0000313" key="5">
    <source>
        <dbReference type="Proteomes" id="UP000469011"/>
    </source>
</evidence>
<reference evidence="4 5" key="1">
    <citation type="submission" date="2020-01" db="EMBL/GenBank/DDBJ databases">
        <title>Jiella pacifica sp. nov.</title>
        <authorList>
            <person name="Xue Z."/>
            <person name="Zhu S."/>
            <person name="Chen J."/>
            <person name="Yang J."/>
        </authorList>
    </citation>
    <scope>NUCLEOTIDE SEQUENCE [LARGE SCALE GENOMIC DNA]</scope>
    <source>
        <strain evidence="4 5">40Bstr34</strain>
    </source>
</reference>
<organism evidence="4 5">
    <name type="scientific">Jiella pacifica</name>
    <dbReference type="NCBI Taxonomy" id="2696469"/>
    <lineage>
        <taxon>Bacteria</taxon>
        <taxon>Pseudomonadati</taxon>
        <taxon>Pseudomonadota</taxon>
        <taxon>Alphaproteobacteria</taxon>
        <taxon>Hyphomicrobiales</taxon>
        <taxon>Aurantimonadaceae</taxon>
        <taxon>Jiella</taxon>
    </lineage>
</organism>
<dbReference type="PANTHER" id="PTHR22789">
    <property type="entry name" value="FUCULOSE PHOSPHATE ALDOLASE"/>
    <property type="match status" value="1"/>
</dbReference>
<dbReference type="Gene3D" id="3.40.225.10">
    <property type="entry name" value="Class II aldolase/adducin N-terminal domain"/>
    <property type="match status" value="1"/>
</dbReference>
<evidence type="ECO:0000313" key="4">
    <source>
        <dbReference type="EMBL" id="NDW07485.1"/>
    </source>
</evidence>
<keyword evidence="2" id="KW-0456">Lyase</keyword>
<keyword evidence="5" id="KW-1185">Reference proteome</keyword>